<evidence type="ECO:0000313" key="1">
    <source>
        <dbReference type="EMBL" id="AIZ48564.1"/>
    </source>
</evidence>
<dbReference type="KEGG" id="vg:22619596"/>
<proteinExistence type="predicted"/>
<name>A0A0A7KR00_9ABAC</name>
<dbReference type="RefSeq" id="YP_009112567.1">
    <property type="nucleotide sequence ID" value="NC_025960.1"/>
</dbReference>
<keyword evidence="2" id="KW-1185">Reference proteome</keyword>
<sequence length="254" mass="28719">MVKFVFRHRSTTTLRYSAPVLEFGRELEFATFEALRRMELRRIEFAAAAAAALPQTTTDAAPRVANRGNAPDLVDYYVPSDRTYSPAPSRCATPNINDVDDEDVIMCDEKNEETIVVSSDEEDMDDDAIVISSDEEEDSTTTTTPPINVININTYTTITNNYSDKYREGERGGRKRCRSPLLRNRNVRRRLTYDDRPTTTSNDVVIVNSQEDAAVVDKIQTVGESINKCVPEHLLDKIVINNNHLKTLVNDYHP</sequence>
<dbReference type="Proteomes" id="UP000202327">
    <property type="component" value="Segment"/>
</dbReference>
<dbReference type="GeneID" id="22619596"/>
<accession>A0A0A7KR00</accession>
<reference evidence="1 2" key="1">
    <citation type="journal article" date="2015" name="Virus Genes">
        <title>The genome sequence of Agrotis segetum nucleopolyhedrovirus B (AgseNPV-B) reveals a new baculovirus species within the Agrotis baculovirus complex.</title>
        <authorList>
            <person name="Wennmann J.T."/>
            <person name="Gueli Alletti G."/>
            <person name="Jehle J.A."/>
        </authorList>
    </citation>
    <scope>NUCLEOTIDE SEQUENCE [LARGE SCALE GENOMIC DNA]</scope>
    <source>
        <strain evidence="1">English</strain>
    </source>
</reference>
<evidence type="ECO:0000313" key="2">
    <source>
        <dbReference type="Proteomes" id="UP000202327"/>
    </source>
</evidence>
<dbReference type="EMBL" id="KM102981">
    <property type="protein sequence ID" value="AIZ48564.1"/>
    <property type="molecule type" value="Genomic_DNA"/>
</dbReference>
<protein>
    <submittedName>
        <fullName evidence="1">Asb006</fullName>
    </submittedName>
</protein>
<organism evidence="1 2">
    <name type="scientific">Agrotis segetum nucleopolyhedrovirus B</name>
    <dbReference type="NCBI Taxonomy" id="1580580"/>
    <lineage>
        <taxon>Viruses</taxon>
        <taxon>Viruses incertae sedis</taxon>
        <taxon>Naldaviricetes</taxon>
        <taxon>Lefavirales</taxon>
        <taxon>Baculoviridae</taxon>
        <taxon>Alphabaculovirus</taxon>
        <taxon>Alphabaculovirus alteragsegetum</taxon>
    </lineage>
</organism>